<dbReference type="EMBL" id="JBHUOG010000001">
    <property type="protein sequence ID" value="MFD2792888.1"/>
    <property type="molecule type" value="Genomic_DNA"/>
</dbReference>
<dbReference type="InterPro" id="IPR027417">
    <property type="entry name" value="P-loop_NTPase"/>
</dbReference>
<organism evidence="1 2">
    <name type="scientific">Promicromonospora vindobonensis</name>
    <dbReference type="NCBI Taxonomy" id="195748"/>
    <lineage>
        <taxon>Bacteria</taxon>
        <taxon>Bacillati</taxon>
        <taxon>Actinomycetota</taxon>
        <taxon>Actinomycetes</taxon>
        <taxon>Micrococcales</taxon>
        <taxon>Promicromonosporaceae</taxon>
        <taxon>Promicromonospora</taxon>
    </lineage>
</organism>
<keyword evidence="2" id="KW-1185">Reference proteome</keyword>
<proteinExistence type="predicted"/>
<dbReference type="Gene3D" id="3.40.50.300">
    <property type="entry name" value="P-loop containing nucleotide triphosphate hydrolases"/>
    <property type="match status" value="1"/>
</dbReference>
<protein>
    <submittedName>
        <fullName evidence="1">Chloramphenicol phosphotransferase</fullName>
    </submittedName>
</protein>
<gene>
    <name evidence="1" type="ORF">ACFS27_04925</name>
</gene>
<reference evidence="2" key="1">
    <citation type="journal article" date="2019" name="Int. J. Syst. Evol. Microbiol.">
        <title>The Global Catalogue of Microorganisms (GCM) 10K type strain sequencing project: providing services to taxonomists for standard genome sequencing and annotation.</title>
        <authorList>
            <consortium name="The Broad Institute Genomics Platform"/>
            <consortium name="The Broad Institute Genome Sequencing Center for Infectious Disease"/>
            <person name="Wu L."/>
            <person name="Ma J."/>
        </authorList>
    </citation>
    <scope>NUCLEOTIDE SEQUENCE [LARGE SCALE GENOMIC DNA]</scope>
    <source>
        <strain evidence="2">CCM 7044</strain>
    </source>
</reference>
<name>A0ABW5VMG6_9MICO</name>
<dbReference type="Proteomes" id="UP001597479">
    <property type="component" value="Unassembled WGS sequence"/>
</dbReference>
<comment type="caution">
    <text evidence="1">The sequence shown here is derived from an EMBL/GenBank/DDBJ whole genome shotgun (WGS) entry which is preliminary data.</text>
</comment>
<dbReference type="SUPFAM" id="SSF52540">
    <property type="entry name" value="P-loop containing nucleoside triphosphate hydrolases"/>
    <property type="match status" value="1"/>
</dbReference>
<accession>A0ABW5VMG6</accession>
<evidence type="ECO:0000313" key="1">
    <source>
        <dbReference type="EMBL" id="MFD2792888.1"/>
    </source>
</evidence>
<dbReference type="RefSeq" id="WP_377180727.1">
    <property type="nucleotide sequence ID" value="NZ_JBHUOG010000001.1"/>
</dbReference>
<sequence>MTAPPPLCLVINGPSAAGKSTLTTAIQDRAEVPLLRFGLDELFRMVPEHWGGGLPGARHSDLGFRYEAVEGYAGVRRIRSGPDGMLMLAAMNAAITAMLRTGQGVIVDGQAFEPEANRDLEAQLGELNRRGSAVVAIVELMTEDSELEDRQRRHQHPAGLSLFHNSQPPQSAEPDLVIDTTGLDATQVADLLWDRLVVIYPAIQSGHAPSA</sequence>
<dbReference type="Pfam" id="PF07931">
    <property type="entry name" value="CPT"/>
    <property type="match status" value="1"/>
</dbReference>
<evidence type="ECO:0000313" key="2">
    <source>
        <dbReference type="Proteomes" id="UP001597479"/>
    </source>
</evidence>